<dbReference type="EMBL" id="HE612867">
    <property type="protein sequence ID" value="CCE65459.1"/>
    <property type="molecule type" value="Genomic_DNA"/>
</dbReference>
<gene>
    <name evidence="4" type="primary">TPHA0L01020</name>
    <name evidence="4" type="ordered locus">TPHA_0L01020</name>
</gene>
<feature type="compositionally biased region" description="Polar residues" evidence="1">
    <location>
        <begin position="1031"/>
        <end position="1052"/>
    </location>
</feature>
<organism evidence="4 5">
    <name type="scientific">Tetrapisispora phaffii (strain ATCC 24235 / CBS 4417 / NBRC 1672 / NRRL Y-8282 / UCD 70-5)</name>
    <name type="common">Yeast</name>
    <name type="synonym">Fabospora phaffii</name>
    <dbReference type="NCBI Taxonomy" id="1071381"/>
    <lineage>
        <taxon>Eukaryota</taxon>
        <taxon>Fungi</taxon>
        <taxon>Dikarya</taxon>
        <taxon>Ascomycota</taxon>
        <taxon>Saccharomycotina</taxon>
        <taxon>Saccharomycetes</taxon>
        <taxon>Saccharomycetales</taxon>
        <taxon>Saccharomycetaceae</taxon>
        <taxon>Tetrapisispora</taxon>
    </lineage>
</organism>
<proteinExistence type="predicted"/>
<evidence type="ECO:0000313" key="4">
    <source>
        <dbReference type="EMBL" id="CCE65459.1"/>
    </source>
</evidence>
<dbReference type="InterPro" id="IPR011990">
    <property type="entry name" value="TPR-like_helical_dom_sf"/>
</dbReference>
<evidence type="ECO:0000259" key="3">
    <source>
        <dbReference type="Pfam" id="PF10374"/>
    </source>
</evidence>
<dbReference type="InterPro" id="IPR019458">
    <property type="entry name" value="Est1-like_N"/>
</dbReference>
<evidence type="ECO:0000313" key="5">
    <source>
        <dbReference type="Proteomes" id="UP000005666"/>
    </source>
</evidence>
<dbReference type="GeneID" id="11531715"/>
<dbReference type="STRING" id="1071381.G8BZY1"/>
<dbReference type="Pfam" id="PF10374">
    <property type="entry name" value="EST1"/>
    <property type="match status" value="1"/>
</dbReference>
<name>G8BZY1_TETPH</name>
<dbReference type="AlphaFoldDB" id="G8BZY1"/>
<evidence type="ECO:0000259" key="2">
    <source>
        <dbReference type="Pfam" id="PF10373"/>
    </source>
</evidence>
<dbReference type="KEGG" id="tpf:TPHA_0L01020"/>
<dbReference type="HOGENOM" id="CLU_282309_0_0_1"/>
<feature type="region of interest" description="Disordered" evidence="1">
    <location>
        <begin position="1072"/>
        <end position="1107"/>
    </location>
</feature>
<dbReference type="InterPro" id="IPR018834">
    <property type="entry name" value="DNA/RNA-bd_Est1-type"/>
</dbReference>
<accession>G8BZY1</accession>
<dbReference type="OrthoDB" id="69928at2759"/>
<dbReference type="RefSeq" id="XP_003687893.1">
    <property type="nucleotide sequence ID" value="XM_003687845.1"/>
</dbReference>
<feature type="domain" description="DNA/RNA-binding" evidence="2">
    <location>
        <begin position="237"/>
        <end position="562"/>
    </location>
</feature>
<feature type="compositionally biased region" description="Polar residues" evidence="1">
    <location>
        <begin position="1072"/>
        <end position="1089"/>
    </location>
</feature>
<reference evidence="4 5" key="1">
    <citation type="journal article" date="2011" name="Proc. Natl. Acad. Sci. U.S.A.">
        <title>Evolutionary erosion of yeast sex chromosomes by mating-type switching accidents.</title>
        <authorList>
            <person name="Gordon J.L."/>
            <person name="Armisen D."/>
            <person name="Proux-Wera E."/>
            <person name="Oheigeartaigh S.S."/>
            <person name="Byrne K.P."/>
            <person name="Wolfe K.H."/>
        </authorList>
    </citation>
    <scope>NUCLEOTIDE SEQUENCE [LARGE SCALE GENOMIC DNA]</scope>
    <source>
        <strain evidence="5">ATCC 24235 / CBS 4417 / NBRC 1672 / NRRL Y-8282 / UCD 70-5</strain>
    </source>
</reference>
<protein>
    <submittedName>
        <fullName evidence="4">Uncharacterized protein</fullName>
    </submittedName>
</protein>
<dbReference type="Proteomes" id="UP000005666">
    <property type="component" value="Chromosome 12"/>
</dbReference>
<dbReference type="SUPFAM" id="SSF48452">
    <property type="entry name" value="TPR-like"/>
    <property type="match status" value="1"/>
</dbReference>
<feature type="compositionally biased region" description="Low complexity" evidence="1">
    <location>
        <begin position="1009"/>
        <end position="1027"/>
    </location>
</feature>
<evidence type="ECO:0000256" key="1">
    <source>
        <dbReference type="SAM" id="MobiDB-lite"/>
    </source>
</evidence>
<dbReference type="Pfam" id="PF10373">
    <property type="entry name" value="EST1_DNA_bind"/>
    <property type="match status" value="1"/>
</dbReference>
<feature type="domain" description="Telomerase activating protein Est1-like N-terminal" evidence="3">
    <location>
        <begin position="91"/>
        <end position="222"/>
    </location>
</feature>
<sequence>MNELQKIPANNIQRILIDFQNQLQPILQSNQIVNDYTLLNGYINLVHSKFNKIVLNDFIENEDIFASKNHDIVEGNLDLSASVDKNTIAHILDLLWEKIHHPIFKWFQHWAKFIRTNNVDISNGKKKHYVEFRQMNSKLTKYFKSVKSFYYNIIEKIVKGYDLSNVISNVVITNNLNIVLSENDLKSQFKFEDDNPRSVLLVLALYRCLLYLGASHKYKKLNEIFTCKYNIENFDKSLKYLNIASLLLPSIGQNHLQMGLVYLQTQNYGLCIHELTRSITSRISSASGLQNFMKLAADKHSNKFKDAFMENLGDIYNKDIMKSSIVDREVIENYFTALYLIHLFPDIWLLGNSKDDIGYKEPTLINGLKVNTIEKNLKEKLSSRYSKCINLIFKNLLTVIGGFDLLLKDIPLDTSINHDEDVTGTNNAPNNENIKSSQSTQAGIKKIPLSQLTLNQKNYLIFAFKYCVTIIENINLKNFDKQKESFEYLAMVRIFLGWIQSYKSVLQFAHRDLEFSYWLGRLANAYLEREITDWESDSSKSPRSSYYFEEDVIVKDFSPVNFSLKDINFKDAFSSENKMDRLSGKIDASLRLSVEQEYTVRVKSIVRSVYQLFLKNKVAIKWDEHTGLFVLPHFSAVQNDLRKKKSFTFTEMYDQFSKTMAKDKKSANLVGVTELEAKLMRIRNTDKGKAFTNRGYSGSSIPTAPSNFATKPSSIIAVKNIQDADDSNDILDTLEMSTLEFSTNRSNVLRGNDNKPKAVDIIERYAFAGKNTVLNNQISNFTKVNEIKSSNIGVNISSQKNACNIENSDINLSNKGINDILSASTVNMSSSSLNSAVSNVNIESELYMNSPNNDSFITENDILNQFTGTIGPGTMHESNSNITKMNDTIAFKDDNSLKEKSGTDILGSYPSSGMIETSQLQLTRESNPQYLTPTLSQLPSQGIDNKVNPLYNQVPPNPAENNMKFSQQLQFPNNMDNVVYGTQYSNNSVCQQFPSQVFSQYPRPPSQQAPPQQFQPYYPQHHQQYYPGGFENNNIYGTPQAPPSSYSNWSPSVQMSNSGTQYYQQNGVNYSFNNAEANSTPNQQTQAPVQQPRKDIGVPPGLPGPRF</sequence>
<dbReference type="Gene3D" id="1.25.40.10">
    <property type="entry name" value="Tetratricopeptide repeat domain"/>
    <property type="match status" value="1"/>
</dbReference>
<keyword evidence="5" id="KW-1185">Reference proteome</keyword>
<dbReference type="eggNOG" id="KOG2162">
    <property type="taxonomic scope" value="Eukaryota"/>
</dbReference>
<feature type="region of interest" description="Disordered" evidence="1">
    <location>
        <begin position="997"/>
        <end position="1052"/>
    </location>
</feature>